<evidence type="ECO:0000256" key="13">
    <source>
        <dbReference type="ARBA" id="ARBA00023210"/>
    </source>
</evidence>
<evidence type="ECO:0000256" key="2">
    <source>
        <dbReference type="ARBA" id="ARBA00022475"/>
    </source>
</evidence>
<dbReference type="InterPro" id="IPR005311">
    <property type="entry name" value="PBP_dimer"/>
</dbReference>
<dbReference type="SUPFAM" id="SSF56601">
    <property type="entry name" value="beta-lactamase/transpeptidase-like"/>
    <property type="match status" value="1"/>
</dbReference>
<dbReference type="Gene3D" id="3.30.450.330">
    <property type="match status" value="1"/>
</dbReference>
<dbReference type="GO" id="GO:0008658">
    <property type="term" value="F:penicillin binding"/>
    <property type="evidence" value="ECO:0007669"/>
    <property type="project" value="InterPro"/>
</dbReference>
<keyword evidence="3 16" id="KW-0997">Cell inner membrane</keyword>
<organism evidence="19 20">
    <name type="scientific">Parendozoicomonas haliclonae</name>
    <dbReference type="NCBI Taxonomy" id="1960125"/>
    <lineage>
        <taxon>Bacteria</taxon>
        <taxon>Pseudomonadati</taxon>
        <taxon>Pseudomonadota</taxon>
        <taxon>Gammaproteobacteria</taxon>
        <taxon>Oceanospirillales</taxon>
        <taxon>Endozoicomonadaceae</taxon>
        <taxon>Parendozoicomonas</taxon>
    </lineage>
</organism>
<evidence type="ECO:0000313" key="20">
    <source>
        <dbReference type="Proteomes" id="UP000196573"/>
    </source>
</evidence>
<evidence type="ECO:0000256" key="10">
    <source>
        <dbReference type="ARBA" id="ARBA00022984"/>
    </source>
</evidence>
<dbReference type="EC" id="3.4.16.4" evidence="16"/>
<keyword evidence="14 16" id="KW-0131">Cell cycle</keyword>
<dbReference type="InterPro" id="IPR037532">
    <property type="entry name" value="FtsI_transpept"/>
</dbReference>
<name>A0A1X7AEX7_9GAMM</name>
<comment type="function">
    <text evidence="16">Catalyzes cross-linking of the peptidoglycan cell wall at the division septum.</text>
</comment>
<protein>
    <recommendedName>
        <fullName evidence="16">Peptidoglycan D,D-transpeptidase FtsI</fullName>
        <ecNumber evidence="16">3.4.16.4</ecNumber>
    </recommendedName>
    <alternativeName>
        <fullName evidence="16">Penicillin-binding protein 3</fullName>
        <shortName evidence="16">PBP-3</shortName>
    </alternativeName>
</protein>
<keyword evidence="5 16" id="KW-0121">Carboxypeptidase</keyword>
<dbReference type="SUPFAM" id="SSF56519">
    <property type="entry name" value="Penicillin binding protein dimerisation domain"/>
    <property type="match status" value="1"/>
</dbReference>
<evidence type="ECO:0000259" key="17">
    <source>
        <dbReference type="Pfam" id="PF00905"/>
    </source>
</evidence>
<comment type="subcellular location">
    <subcellularLocation>
        <location evidence="16">Cell inner membrane</location>
        <topology evidence="16">Single-pass membrane protein</topology>
    </subcellularLocation>
    <subcellularLocation>
        <location evidence="1">Membrane</location>
    </subcellularLocation>
</comment>
<dbReference type="UniPathway" id="UPA00219"/>
<keyword evidence="15 16" id="KW-0961">Cell wall biogenesis/degradation</keyword>
<dbReference type="HAMAP" id="MF_02080">
    <property type="entry name" value="FtsI_transpept"/>
    <property type="match status" value="1"/>
</dbReference>
<evidence type="ECO:0000256" key="11">
    <source>
        <dbReference type="ARBA" id="ARBA00022989"/>
    </source>
</evidence>
<dbReference type="GO" id="GO:0005886">
    <property type="term" value="C:plasma membrane"/>
    <property type="evidence" value="ECO:0007669"/>
    <property type="project" value="UniProtKB-SubCell"/>
</dbReference>
<keyword evidence="20" id="KW-1185">Reference proteome</keyword>
<gene>
    <name evidence="16 19" type="primary">ftsI</name>
    <name evidence="19" type="ORF">EHSB41UT_00367</name>
</gene>
<evidence type="ECO:0000256" key="15">
    <source>
        <dbReference type="ARBA" id="ARBA00023316"/>
    </source>
</evidence>
<evidence type="ECO:0000313" key="19">
    <source>
        <dbReference type="EMBL" id="SMA34165.1"/>
    </source>
</evidence>
<keyword evidence="6 16" id="KW-0645">Protease</keyword>
<evidence type="ECO:0000256" key="8">
    <source>
        <dbReference type="ARBA" id="ARBA00022801"/>
    </source>
</evidence>
<dbReference type="InterPro" id="IPR012338">
    <property type="entry name" value="Beta-lactam/transpept-like"/>
</dbReference>
<dbReference type="InterPro" id="IPR036138">
    <property type="entry name" value="PBP_dimer_sf"/>
</dbReference>
<dbReference type="Proteomes" id="UP000196573">
    <property type="component" value="Unassembled WGS sequence"/>
</dbReference>
<keyword evidence="19" id="KW-0808">Transferase</keyword>
<dbReference type="Gene3D" id="3.40.710.10">
    <property type="entry name" value="DD-peptidase/beta-lactamase superfamily"/>
    <property type="match status" value="1"/>
</dbReference>
<keyword evidence="2 16" id="KW-1003">Cell membrane</keyword>
<dbReference type="GO" id="GO:0009252">
    <property type="term" value="P:peptidoglycan biosynthetic process"/>
    <property type="evidence" value="ECO:0007669"/>
    <property type="project" value="UniProtKB-UniRule"/>
</dbReference>
<keyword evidence="7 16" id="KW-0812">Transmembrane</keyword>
<dbReference type="EMBL" id="FWPT01000001">
    <property type="protein sequence ID" value="SMA34165.1"/>
    <property type="molecule type" value="Genomic_DNA"/>
</dbReference>
<feature type="transmembrane region" description="Helical" evidence="16">
    <location>
        <begin position="29"/>
        <end position="47"/>
    </location>
</feature>
<dbReference type="PANTHER" id="PTHR30627:SF1">
    <property type="entry name" value="PEPTIDOGLYCAN D,D-TRANSPEPTIDASE FTSI"/>
    <property type="match status" value="1"/>
</dbReference>
<dbReference type="GO" id="GO:0043093">
    <property type="term" value="P:FtsZ-dependent cytokinesis"/>
    <property type="evidence" value="ECO:0007669"/>
    <property type="project" value="UniProtKB-UniRule"/>
</dbReference>
<evidence type="ECO:0000256" key="4">
    <source>
        <dbReference type="ARBA" id="ARBA00022618"/>
    </source>
</evidence>
<keyword evidence="19" id="KW-0328">Glycosyltransferase</keyword>
<keyword evidence="12 16" id="KW-0472">Membrane</keyword>
<dbReference type="GO" id="GO:0009002">
    <property type="term" value="F:serine-type D-Ala-D-Ala carboxypeptidase activity"/>
    <property type="evidence" value="ECO:0007669"/>
    <property type="project" value="UniProtKB-UniRule"/>
</dbReference>
<evidence type="ECO:0000256" key="6">
    <source>
        <dbReference type="ARBA" id="ARBA00022670"/>
    </source>
</evidence>
<keyword evidence="8 16" id="KW-0378">Hydrolase</keyword>
<evidence type="ECO:0000256" key="14">
    <source>
        <dbReference type="ARBA" id="ARBA00023306"/>
    </source>
</evidence>
<evidence type="ECO:0000256" key="9">
    <source>
        <dbReference type="ARBA" id="ARBA00022960"/>
    </source>
</evidence>
<dbReference type="Pfam" id="PF03717">
    <property type="entry name" value="PBP_dimer"/>
    <property type="match status" value="1"/>
</dbReference>
<keyword evidence="9 16" id="KW-0133">Cell shape</keyword>
<evidence type="ECO:0000256" key="16">
    <source>
        <dbReference type="HAMAP-Rule" id="MF_02080"/>
    </source>
</evidence>
<sequence length="586" mass="63164">MTAVARVKDDKATVKKDAQTVSYTGRFRLVQAVMVLALLVACGRVAFLHTEDRSFLKGEGDKRTVREEVLPAHRGIIFDRNGTPLAVSTPVISLWFDGRILKKDEPKLPDLAKALGMPEDELKTKVANSAKRGFVYLGRQFKPREAKAVLGLKVPGVYGQPEYKRFYPAGEVTSQLIGLTNIDDNGQEGIELALDEWLSGTPGEVQVIKDRKGQVIREADVLKSAEPGKEVKLSIDLRLQYLAYRELLKAVQEHKATAASLVMLDVKTGEVLAMVNQPSFNPNNRGAMNIAALRNRAITDQFEPGSVIKPFAIAAALESGRYHANSTIKLSPGRLRVGRDTVKDPRDYGTLDLAGILAKSSNVGMTKMALDIGAEPLVSMYQRVGFGQSTGVMFPGESLGVIPLRPKWRPIETATISYGYGITVTTLQLAQAYAVLANKGVSVPISIIRQDVPEVGEQVMAPEIADAVLDMMETVASRDGTARRARIKGYKVAGKTGTSKKLEAGGYSDDNYISLFAGVAPADNPRVAAVIMVDGASAGAFYGGVVAAPVFSRVVEEALRVLGVPPDSAGIKQMLADNVKNSRNEG</sequence>
<accession>A0A1X7AEX7</accession>
<dbReference type="GO" id="GO:0071555">
    <property type="term" value="P:cell wall organization"/>
    <property type="evidence" value="ECO:0007669"/>
    <property type="project" value="UniProtKB-KW"/>
</dbReference>
<dbReference type="GO" id="GO:0000917">
    <property type="term" value="P:division septum assembly"/>
    <property type="evidence" value="ECO:0007669"/>
    <property type="project" value="UniProtKB-KW"/>
</dbReference>
<dbReference type="Gene3D" id="3.90.1310.10">
    <property type="entry name" value="Penicillin-binding protein 2a (Domain 2)"/>
    <property type="match status" value="1"/>
</dbReference>
<evidence type="ECO:0000256" key="12">
    <source>
        <dbReference type="ARBA" id="ARBA00023136"/>
    </source>
</evidence>
<dbReference type="GO" id="GO:0006508">
    <property type="term" value="P:proteolysis"/>
    <property type="evidence" value="ECO:0007669"/>
    <property type="project" value="UniProtKB-KW"/>
</dbReference>
<comment type="pathway">
    <text evidence="16">Cell wall biogenesis; peptidoglycan biosynthesis.</text>
</comment>
<reference evidence="19 20" key="1">
    <citation type="submission" date="2017-03" db="EMBL/GenBank/DDBJ databases">
        <authorList>
            <person name="Afonso C.L."/>
            <person name="Miller P.J."/>
            <person name="Scott M.A."/>
            <person name="Spackman E."/>
            <person name="Goraichik I."/>
            <person name="Dimitrov K.M."/>
            <person name="Suarez D.L."/>
            <person name="Swayne D.E."/>
        </authorList>
    </citation>
    <scope>NUCLEOTIDE SEQUENCE [LARGE SCALE GENOMIC DNA]</scope>
    <source>
        <strain evidence="19">SB41UT1</strain>
    </source>
</reference>
<dbReference type="GO" id="GO:0008360">
    <property type="term" value="P:regulation of cell shape"/>
    <property type="evidence" value="ECO:0007669"/>
    <property type="project" value="UniProtKB-KW"/>
</dbReference>
<dbReference type="Pfam" id="PF00905">
    <property type="entry name" value="Transpeptidase"/>
    <property type="match status" value="1"/>
</dbReference>
<evidence type="ECO:0000259" key="18">
    <source>
        <dbReference type="Pfam" id="PF03717"/>
    </source>
</evidence>
<evidence type="ECO:0000256" key="7">
    <source>
        <dbReference type="ARBA" id="ARBA00022692"/>
    </source>
</evidence>
<dbReference type="GO" id="GO:0008955">
    <property type="term" value="F:peptidoglycan glycosyltransferase activity"/>
    <property type="evidence" value="ECO:0007669"/>
    <property type="project" value="InterPro"/>
</dbReference>
<evidence type="ECO:0000256" key="3">
    <source>
        <dbReference type="ARBA" id="ARBA00022519"/>
    </source>
</evidence>
<keyword evidence="13 16" id="KW-0717">Septation</keyword>
<comment type="catalytic activity">
    <reaction evidence="16">
        <text>Preferential cleavage: (Ac)2-L-Lys-D-Ala-|-D-Ala. Also transpeptidation of peptidyl-alanyl moieties that are N-acyl substituents of D-alanine.</text>
        <dbReference type="EC" id="3.4.16.4"/>
    </reaction>
</comment>
<comment type="similarity">
    <text evidence="16">Belongs to the transpeptidase family. FtsI subfamily.</text>
</comment>
<dbReference type="RefSeq" id="WP_087106315.1">
    <property type="nucleotide sequence ID" value="NZ_CBCSCN010000004.1"/>
</dbReference>
<evidence type="ECO:0000256" key="1">
    <source>
        <dbReference type="ARBA" id="ARBA00004370"/>
    </source>
</evidence>
<dbReference type="InterPro" id="IPR050515">
    <property type="entry name" value="Beta-lactam/transpept"/>
</dbReference>
<dbReference type="OrthoDB" id="9789078at2"/>
<feature type="domain" description="Penicillin-binding protein dimerisation" evidence="18">
    <location>
        <begin position="70"/>
        <end position="218"/>
    </location>
</feature>
<keyword evidence="10 16" id="KW-0573">Peptidoglycan synthesis</keyword>
<keyword evidence="4 16" id="KW-0132">Cell division</keyword>
<feature type="domain" description="Penicillin-binding protein transpeptidase" evidence="17">
    <location>
        <begin position="260"/>
        <end position="555"/>
    </location>
</feature>
<feature type="active site" description="Acyl-ester intermediate" evidence="16">
    <location>
        <position position="306"/>
    </location>
</feature>
<keyword evidence="11 16" id="KW-1133">Transmembrane helix</keyword>
<dbReference type="InterPro" id="IPR001460">
    <property type="entry name" value="PCN-bd_Tpept"/>
</dbReference>
<dbReference type="PANTHER" id="PTHR30627">
    <property type="entry name" value="PEPTIDOGLYCAN D,D-TRANSPEPTIDASE"/>
    <property type="match status" value="1"/>
</dbReference>
<evidence type="ECO:0000256" key="5">
    <source>
        <dbReference type="ARBA" id="ARBA00022645"/>
    </source>
</evidence>
<dbReference type="AlphaFoldDB" id="A0A1X7AEX7"/>
<proteinExistence type="inferred from homology"/>